<evidence type="ECO:0008006" key="4">
    <source>
        <dbReference type="Google" id="ProtNLM"/>
    </source>
</evidence>
<evidence type="ECO:0000313" key="3">
    <source>
        <dbReference type="Proteomes" id="UP000808349"/>
    </source>
</evidence>
<evidence type="ECO:0000256" key="1">
    <source>
        <dbReference type="SAM" id="SignalP"/>
    </source>
</evidence>
<feature type="signal peptide" evidence="1">
    <location>
        <begin position="1"/>
        <end position="20"/>
    </location>
</feature>
<dbReference type="EMBL" id="JADKFW010000017">
    <property type="protein sequence ID" value="MBK9719290.1"/>
    <property type="molecule type" value="Genomic_DNA"/>
</dbReference>
<feature type="chain" id="PRO_5038627782" description="Secreted protein" evidence="1">
    <location>
        <begin position="21"/>
        <end position="65"/>
    </location>
</feature>
<protein>
    <recommendedName>
        <fullName evidence="4">Secreted protein</fullName>
    </recommendedName>
</protein>
<accession>A0A9D7XFU2</accession>
<name>A0A9D7XFU2_9BACT</name>
<sequence>MKYFILIIGIWVINATLSNAQNGYPSNPKPGMCYIRCAPEKGKKSTIQVTKVPGYKKYEIIPCKI</sequence>
<comment type="caution">
    <text evidence="2">The sequence shown here is derived from an EMBL/GenBank/DDBJ whole genome shotgun (WGS) entry which is preliminary data.</text>
</comment>
<proteinExistence type="predicted"/>
<reference evidence="2 3" key="1">
    <citation type="submission" date="2020-10" db="EMBL/GenBank/DDBJ databases">
        <title>Connecting structure to function with the recovery of over 1000 high-quality activated sludge metagenome-assembled genomes encoding full-length rRNA genes using long-read sequencing.</title>
        <authorList>
            <person name="Singleton C.M."/>
            <person name="Petriglieri F."/>
            <person name="Kristensen J.M."/>
            <person name="Kirkegaard R.H."/>
            <person name="Michaelsen T.Y."/>
            <person name="Andersen M.H."/>
            <person name="Karst S.M."/>
            <person name="Dueholm M.S."/>
            <person name="Nielsen P.H."/>
            <person name="Albertsen M."/>
        </authorList>
    </citation>
    <scope>NUCLEOTIDE SEQUENCE [LARGE SCALE GENOMIC DNA]</scope>
    <source>
        <strain evidence="2">Ribe_18-Q3-R11-54_BAT3C.373</strain>
    </source>
</reference>
<keyword evidence="1" id="KW-0732">Signal</keyword>
<dbReference type="Proteomes" id="UP000808349">
    <property type="component" value="Unassembled WGS sequence"/>
</dbReference>
<gene>
    <name evidence="2" type="ORF">IPO85_17590</name>
</gene>
<organism evidence="2 3">
    <name type="scientific">Candidatus Defluviibacterium haderslevense</name>
    <dbReference type="NCBI Taxonomy" id="2981993"/>
    <lineage>
        <taxon>Bacteria</taxon>
        <taxon>Pseudomonadati</taxon>
        <taxon>Bacteroidota</taxon>
        <taxon>Saprospiria</taxon>
        <taxon>Saprospirales</taxon>
        <taxon>Saprospiraceae</taxon>
        <taxon>Candidatus Defluviibacterium</taxon>
    </lineage>
</organism>
<evidence type="ECO:0000313" key="2">
    <source>
        <dbReference type="EMBL" id="MBK9719290.1"/>
    </source>
</evidence>
<dbReference type="AlphaFoldDB" id="A0A9D7XFU2"/>